<name>A0A182MDG6_9DIPT</name>
<protein>
    <submittedName>
        <fullName evidence="2">Uncharacterized protein</fullName>
    </submittedName>
</protein>
<evidence type="ECO:0000313" key="2">
    <source>
        <dbReference type="EnsemblMetazoa" id="ACUA015598-PA"/>
    </source>
</evidence>
<sequence>MRSTGMEDSFENEPIPSDQDGQPTHFNGSSAKNVSLRILSMPSSPLPPVAGVIPSSPSAISLSSAGTRDTRHRSSKDRVSRKSRVSTISPSLAVDTFPSTVATIAEGLQDDGSSPAAVTGLAPCSNTTVVKKSKVDFVRFDSTEIHYTENEEVRKKISDEIKR</sequence>
<reference evidence="2" key="2">
    <citation type="submission" date="2020-05" db="UniProtKB">
        <authorList>
            <consortium name="EnsemblMetazoa"/>
        </authorList>
    </citation>
    <scope>IDENTIFICATION</scope>
    <source>
        <strain evidence="2">A-37</strain>
    </source>
</reference>
<organism evidence="2 3">
    <name type="scientific">Anopheles culicifacies</name>
    <dbReference type="NCBI Taxonomy" id="139723"/>
    <lineage>
        <taxon>Eukaryota</taxon>
        <taxon>Metazoa</taxon>
        <taxon>Ecdysozoa</taxon>
        <taxon>Arthropoda</taxon>
        <taxon>Hexapoda</taxon>
        <taxon>Insecta</taxon>
        <taxon>Pterygota</taxon>
        <taxon>Neoptera</taxon>
        <taxon>Endopterygota</taxon>
        <taxon>Diptera</taxon>
        <taxon>Nematocera</taxon>
        <taxon>Culicoidea</taxon>
        <taxon>Culicidae</taxon>
        <taxon>Anophelinae</taxon>
        <taxon>Anopheles</taxon>
        <taxon>culicifacies species complex</taxon>
    </lineage>
</organism>
<evidence type="ECO:0000313" key="3">
    <source>
        <dbReference type="Proteomes" id="UP000075883"/>
    </source>
</evidence>
<feature type="compositionally biased region" description="Basic residues" evidence="1">
    <location>
        <begin position="70"/>
        <end position="84"/>
    </location>
</feature>
<reference evidence="3" key="1">
    <citation type="submission" date="2013-09" db="EMBL/GenBank/DDBJ databases">
        <title>The Genome Sequence of Anopheles culicifacies species A.</title>
        <authorList>
            <consortium name="The Broad Institute Genomics Platform"/>
            <person name="Neafsey D.E."/>
            <person name="Besansky N."/>
            <person name="Howell P."/>
            <person name="Walton C."/>
            <person name="Young S.K."/>
            <person name="Zeng Q."/>
            <person name="Gargeya S."/>
            <person name="Fitzgerald M."/>
            <person name="Haas B."/>
            <person name="Abouelleil A."/>
            <person name="Allen A.W."/>
            <person name="Alvarado L."/>
            <person name="Arachchi H.M."/>
            <person name="Berlin A.M."/>
            <person name="Chapman S.B."/>
            <person name="Gainer-Dewar J."/>
            <person name="Goldberg J."/>
            <person name="Griggs A."/>
            <person name="Gujja S."/>
            <person name="Hansen M."/>
            <person name="Howarth C."/>
            <person name="Imamovic A."/>
            <person name="Ireland A."/>
            <person name="Larimer J."/>
            <person name="McCowan C."/>
            <person name="Murphy C."/>
            <person name="Pearson M."/>
            <person name="Poon T.W."/>
            <person name="Priest M."/>
            <person name="Roberts A."/>
            <person name="Saif S."/>
            <person name="Shea T."/>
            <person name="Sisk P."/>
            <person name="Sykes S."/>
            <person name="Wortman J."/>
            <person name="Nusbaum C."/>
            <person name="Birren B."/>
        </authorList>
    </citation>
    <scope>NUCLEOTIDE SEQUENCE [LARGE SCALE GENOMIC DNA]</scope>
    <source>
        <strain evidence="3">A-37</strain>
    </source>
</reference>
<proteinExistence type="predicted"/>
<feature type="region of interest" description="Disordered" evidence="1">
    <location>
        <begin position="1"/>
        <end position="88"/>
    </location>
</feature>
<dbReference type="EMBL" id="AXCM01003953">
    <property type="status" value="NOT_ANNOTATED_CDS"/>
    <property type="molecule type" value="Genomic_DNA"/>
</dbReference>
<accession>A0A182MDG6</accession>
<keyword evidence="3" id="KW-1185">Reference proteome</keyword>
<dbReference type="AlphaFoldDB" id="A0A182MDG6"/>
<feature type="compositionally biased region" description="Low complexity" evidence="1">
    <location>
        <begin position="53"/>
        <end position="65"/>
    </location>
</feature>
<dbReference type="VEuPathDB" id="VectorBase:ACUA015598"/>
<feature type="compositionally biased region" description="Polar residues" evidence="1">
    <location>
        <begin position="19"/>
        <end position="33"/>
    </location>
</feature>
<dbReference type="Proteomes" id="UP000075883">
    <property type="component" value="Unassembled WGS sequence"/>
</dbReference>
<evidence type="ECO:0000256" key="1">
    <source>
        <dbReference type="SAM" id="MobiDB-lite"/>
    </source>
</evidence>
<dbReference type="EnsemblMetazoa" id="ACUA015598-RA">
    <property type="protein sequence ID" value="ACUA015598-PA"/>
    <property type="gene ID" value="ACUA015598"/>
</dbReference>